<evidence type="ECO:0000256" key="5">
    <source>
        <dbReference type="PROSITE-ProRule" id="PRU00277"/>
    </source>
</evidence>
<evidence type="ECO:0000313" key="8">
    <source>
        <dbReference type="Proteomes" id="UP000001646"/>
    </source>
</evidence>
<dbReference type="GO" id="GO:0003755">
    <property type="term" value="F:peptidyl-prolyl cis-trans isomerase activity"/>
    <property type="evidence" value="ECO:0000318"/>
    <property type="project" value="GO_Central"/>
</dbReference>
<dbReference type="InterPro" id="IPR001179">
    <property type="entry name" value="PPIase_FKBP_dom"/>
</dbReference>
<keyword evidence="3 5" id="KW-0697">Rotamase</keyword>
<dbReference type="EC" id="5.2.1.8" evidence="2 5"/>
<reference evidence="7" key="3">
    <citation type="submission" date="2025-09" db="UniProtKB">
        <authorList>
            <consortium name="Ensembl"/>
        </authorList>
    </citation>
    <scope>IDENTIFICATION</scope>
</reference>
<name>A0A803SZH5_ANOCA</name>
<dbReference type="PROSITE" id="PS50059">
    <property type="entry name" value="FKBP_PPIASE"/>
    <property type="match status" value="1"/>
</dbReference>
<evidence type="ECO:0000256" key="4">
    <source>
        <dbReference type="ARBA" id="ARBA00023235"/>
    </source>
</evidence>
<dbReference type="PANTHER" id="PTHR45779:SF3">
    <property type="entry name" value="PEPTIDYL-PROLYL CIS-TRANS ISOMERASE FKBP2"/>
    <property type="match status" value="1"/>
</dbReference>
<dbReference type="GeneTree" id="ENSGT00940000157074"/>
<keyword evidence="4 5" id="KW-0413">Isomerase</keyword>
<dbReference type="Pfam" id="PF00254">
    <property type="entry name" value="FKBP_C"/>
    <property type="match status" value="1"/>
</dbReference>
<dbReference type="InterPro" id="IPR046357">
    <property type="entry name" value="PPIase_dom_sf"/>
</dbReference>
<accession>A0A803SZH5</accession>
<dbReference type="AlphaFoldDB" id="A0A803SZH5"/>
<dbReference type="InParanoid" id="A0A803SZH5"/>
<organism evidence="7 8">
    <name type="scientific">Anolis carolinensis</name>
    <name type="common">Green anole</name>
    <name type="synonym">American chameleon</name>
    <dbReference type="NCBI Taxonomy" id="28377"/>
    <lineage>
        <taxon>Eukaryota</taxon>
        <taxon>Metazoa</taxon>
        <taxon>Chordata</taxon>
        <taxon>Craniata</taxon>
        <taxon>Vertebrata</taxon>
        <taxon>Euteleostomi</taxon>
        <taxon>Lepidosauria</taxon>
        <taxon>Squamata</taxon>
        <taxon>Bifurcata</taxon>
        <taxon>Unidentata</taxon>
        <taxon>Episquamata</taxon>
        <taxon>Toxicofera</taxon>
        <taxon>Iguania</taxon>
        <taxon>Dactyloidae</taxon>
        <taxon>Anolis</taxon>
    </lineage>
</organism>
<evidence type="ECO:0000313" key="7">
    <source>
        <dbReference type="Ensembl" id="ENSACAP00000028365.1"/>
    </source>
</evidence>
<evidence type="ECO:0000256" key="3">
    <source>
        <dbReference type="ARBA" id="ARBA00023110"/>
    </source>
</evidence>
<dbReference type="PANTHER" id="PTHR45779">
    <property type="entry name" value="PEPTIDYLPROLYL ISOMERASE"/>
    <property type="match status" value="1"/>
</dbReference>
<reference evidence="7" key="2">
    <citation type="submission" date="2025-08" db="UniProtKB">
        <authorList>
            <consortium name="Ensembl"/>
        </authorList>
    </citation>
    <scope>IDENTIFICATION</scope>
</reference>
<dbReference type="Ensembl" id="ENSACAT00000050450.1">
    <property type="protein sequence ID" value="ENSACAP00000028365.1"/>
    <property type="gene ID" value="ENSACAG00000044863.1"/>
</dbReference>
<evidence type="ECO:0000256" key="2">
    <source>
        <dbReference type="ARBA" id="ARBA00013194"/>
    </source>
</evidence>
<dbReference type="GO" id="GO:0005783">
    <property type="term" value="C:endoplasmic reticulum"/>
    <property type="evidence" value="ECO:0000318"/>
    <property type="project" value="GO_Central"/>
</dbReference>
<keyword evidence="8" id="KW-1185">Reference proteome</keyword>
<evidence type="ECO:0000256" key="1">
    <source>
        <dbReference type="ARBA" id="ARBA00000971"/>
    </source>
</evidence>
<comment type="catalytic activity">
    <reaction evidence="1 5">
        <text>[protein]-peptidylproline (omega=180) = [protein]-peptidylproline (omega=0)</text>
        <dbReference type="Rhea" id="RHEA:16237"/>
        <dbReference type="Rhea" id="RHEA-COMP:10747"/>
        <dbReference type="Rhea" id="RHEA-COMP:10748"/>
        <dbReference type="ChEBI" id="CHEBI:83833"/>
        <dbReference type="ChEBI" id="CHEBI:83834"/>
        <dbReference type="EC" id="5.2.1.8"/>
    </reaction>
</comment>
<protein>
    <recommendedName>
        <fullName evidence="2 5">peptidylprolyl isomerase</fullName>
        <ecNumber evidence="2 5">5.2.1.8</ecNumber>
    </recommendedName>
</protein>
<evidence type="ECO:0000259" key="6">
    <source>
        <dbReference type="PROSITE" id="PS50059"/>
    </source>
</evidence>
<dbReference type="Gene3D" id="3.10.50.40">
    <property type="match status" value="1"/>
</dbReference>
<feature type="domain" description="PPIase FKBP-type" evidence="6">
    <location>
        <begin position="22"/>
        <end position="100"/>
    </location>
</feature>
<dbReference type="SUPFAM" id="SSF54534">
    <property type="entry name" value="FKBP-like"/>
    <property type="match status" value="1"/>
</dbReference>
<reference evidence="7 8" key="1">
    <citation type="submission" date="2009-12" db="EMBL/GenBank/DDBJ databases">
        <title>The Genome Sequence of Anolis carolinensis (Green Anole Lizard).</title>
        <authorList>
            <consortium name="The Genome Sequencing Platform"/>
            <person name="Di Palma F."/>
            <person name="Alfoldi J."/>
            <person name="Heiman D."/>
            <person name="Young S."/>
            <person name="Grabherr M."/>
            <person name="Johnson J."/>
            <person name="Lander E.S."/>
            <person name="Lindblad-Toh K."/>
        </authorList>
    </citation>
    <scope>NUCLEOTIDE SEQUENCE [LARGE SCALE GENOMIC DNA]</scope>
    <source>
        <strain evidence="7 8">JBL SC #1</strain>
    </source>
</reference>
<dbReference type="InterPro" id="IPR044609">
    <property type="entry name" value="FKBP2/11"/>
</dbReference>
<proteinExistence type="predicted"/>
<dbReference type="Proteomes" id="UP000001646">
    <property type="component" value="Chromosome 4"/>
</dbReference>
<sequence>CSVSGQRIKNPKMLTCPRSSTIYVLCMHYLGKLEDRTEFDNSLAHNQPFVFSLEMGQGEGEGEKGELVIPSELGYGNRAAPTKVPGRAMLIFEVELLKIEQQQEL</sequence>